<gene>
    <name evidence="1" type="primary">Acey_s0063.g3449</name>
    <name evidence="1" type="ORF">Y032_0063g3449</name>
</gene>
<dbReference type="EMBL" id="JARK01001399">
    <property type="protein sequence ID" value="EYC08953.1"/>
    <property type="molecule type" value="Genomic_DNA"/>
</dbReference>
<evidence type="ECO:0000313" key="2">
    <source>
        <dbReference type="Proteomes" id="UP000024635"/>
    </source>
</evidence>
<evidence type="ECO:0000313" key="1">
    <source>
        <dbReference type="EMBL" id="EYC08953.1"/>
    </source>
</evidence>
<keyword evidence="2" id="KW-1185">Reference proteome</keyword>
<organism evidence="1 2">
    <name type="scientific">Ancylostoma ceylanicum</name>
    <dbReference type="NCBI Taxonomy" id="53326"/>
    <lineage>
        <taxon>Eukaryota</taxon>
        <taxon>Metazoa</taxon>
        <taxon>Ecdysozoa</taxon>
        <taxon>Nematoda</taxon>
        <taxon>Chromadorea</taxon>
        <taxon>Rhabditida</taxon>
        <taxon>Rhabditina</taxon>
        <taxon>Rhabditomorpha</taxon>
        <taxon>Strongyloidea</taxon>
        <taxon>Ancylostomatidae</taxon>
        <taxon>Ancylostomatinae</taxon>
        <taxon>Ancylostoma</taxon>
    </lineage>
</organism>
<comment type="caution">
    <text evidence="1">The sequence shown here is derived from an EMBL/GenBank/DDBJ whole genome shotgun (WGS) entry which is preliminary data.</text>
</comment>
<dbReference type="AlphaFoldDB" id="A0A016U2X6"/>
<protein>
    <submittedName>
        <fullName evidence="1">Uncharacterized protein</fullName>
    </submittedName>
</protein>
<reference evidence="2" key="1">
    <citation type="journal article" date="2015" name="Nat. Genet.">
        <title>The genome and transcriptome of the zoonotic hookworm Ancylostoma ceylanicum identify infection-specific gene families.</title>
        <authorList>
            <person name="Schwarz E.M."/>
            <person name="Hu Y."/>
            <person name="Antoshechkin I."/>
            <person name="Miller M.M."/>
            <person name="Sternberg P.W."/>
            <person name="Aroian R.V."/>
        </authorList>
    </citation>
    <scope>NUCLEOTIDE SEQUENCE</scope>
    <source>
        <strain evidence="2">HY135</strain>
    </source>
</reference>
<accession>A0A016U2X6</accession>
<sequence>MVFCNFTTLGTYVPIVDIAEDPTEDYKVLLEKLQFCAEYASKPGTTNLERISKAIKEVLFERRAKRLDPNAFRIKQLVANAGCRKALHEDLQKFRRNKIMNVAKGERSPDKCRIRLT</sequence>
<proteinExistence type="predicted"/>
<name>A0A016U2X6_9BILA</name>
<dbReference type="Proteomes" id="UP000024635">
    <property type="component" value="Unassembled WGS sequence"/>
</dbReference>